<protein>
    <recommendedName>
        <fullName evidence="3">Spermatogenesis-associated protein 48</fullName>
    </recommendedName>
</protein>
<dbReference type="Proteomes" id="UP000281406">
    <property type="component" value="Unassembled WGS sequence"/>
</dbReference>
<reference evidence="1 2" key="1">
    <citation type="submission" date="2018-10" db="EMBL/GenBank/DDBJ databases">
        <title>Genome assembly for a Yunnan-Guizhou Plateau 3E fish, Anabarilius grahami (Regan), and its evolutionary and genetic applications.</title>
        <authorList>
            <person name="Jiang W."/>
        </authorList>
    </citation>
    <scope>NUCLEOTIDE SEQUENCE [LARGE SCALE GENOMIC DNA]</scope>
    <source>
        <strain evidence="1">AG-KIZ</strain>
        <tissue evidence="1">Muscle</tissue>
    </source>
</reference>
<dbReference type="OrthoDB" id="5983862at2759"/>
<gene>
    <name evidence="1" type="ORF">DPX16_10072</name>
</gene>
<sequence>MEKKREPYHVRLLKTPCVSSDGVSRWLCRRMNLPCEKGPEGRYDFESMVETDRRAFSKFNPGAQMPYENAPLAPLRDDVTLIDPCSGQLSAGAQVHLEAKSRTPFIETVYTPSDLWVPAGARDRPQTPPTRPSALIYDNSEHKRWNSRMKPEAALKANLGGWTSAQSIKHPSEDSHEMNAGTRPSVLYDSVATAARQYIYTSAAQRGYENVDWDSKLPPRHKPPTTTLEKMADPVSQRFVLKRYHSRPELWQAIGSHWNKHQLRATFYTRKPISFGTVGSENMDSVDVPEEDFIPLTVLRTTVPPHTPASYRTTIPGYTGKAKFDRPQTSAVSFPSLPYTPQTAGICHVKLIFFKLLNVPLLSEAELCVCPRFTALQRSAECGYGWSQIRQTLPGTKPASSALPPSVCNGKTSSAFRMSRNEASAARVKRKKEEEVFERSTGGKPNSSPRDRVVFLKTCFLAGPQKSWFTVFLEQTSPDGPIQS</sequence>
<keyword evidence="2" id="KW-1185">Reference proteome</keyword>
<comment type="caution">
    <text evidence="1">The sequence shown here is derived from an EMBL/GenBank/DDBJ whole genome shotgun (WGS) entry which is preliminary data.</text>
</comment>
<dbReference type="EMBL" id="RJVU01057857">
    <property type="protein sequence ID" value="ROK15768.1"/>
    <property type="molecule type" value="Genomic_DNA"/>
</dbReference>
<organism evidence="1 2">
    <name type="scientific">Anabarilius grahami</name>
    <name type="common">Kanglang fish</name>
    <name type="synonym">Barilius grahami</name>
    <dbReference type="NCBI Taxonomy" id="495550"/>
    <lineage>
        <taxon>Eukaryota</taxon>
        <taxon>Metazoa</taxon>
        <taxon>Chordata</taxon>
        <taxon>Craniata</taxon>
        <taxon>Vertebrata</taxon>
        <taxon>Euteleostomi</taxon>
        <taxon>Actinopterygii</taxon>
        <taxon>Neopterygii</taxon>
        <taxon>Teleostei</taxon>
        <taxon>Ostariophysi</taxon>
        <taxon>Cypriniformes</taxon>
        <taxon>Xenocyprididae</taxon>
        <taxon>Xenocypridinae</taxon>
        <taxon>Xenocypridinae incertae sedis</taxon>
        <taxon>Anabarilius</taxon>
    </lineage>
</organism>
<dbReference type="PANTHER" id="PTHR34759:SF1">
    <property type="entry name" value="SPERMATOGENESIS-ASSOCIATED PROTEIN 48"/>
    <property type="match status" value="1"/>
</dbReference>
<name>A0A3N0XY63_ANAGA</name>
<proteinExistence type="predicted"/>
<dbReference type="AlphaFoldDB" id="A0A3N0XY63"/>
<evidence type="ECO:0000313" key="1">
    <source>
        <dbReference type="EMBL" id="ROK15768.1"/>
    </source>
</evidence>
<accession>A0A3N0XY63</accession>
<dbReference type="Pfam" id="PF15073">
    <property type="entry name" value="SPATA48"/>
    <property type="match status" value="1"/>
</dbReference>
<evidence type="ECO:0000313" key="2">
    <source>
        <dbReference type="Proteomes" id="UP000281406"/>
    </source>
</evidence>
<evidence type="ECO:0008006" key="3">
    <source>
        <dbReference type="Google" id="ProtNLM"/>
    </source>
</evidence>
<dbReference type="InterPro" id="IPR027867">
    <property type="entry name" value="SPATA48"/>
</dbReference>
<dbReference type="PANTHER" id="PTHR34759">
    <property type="entry name" value="SPERMATOGENESIS-ASSOCIATED PROTEIN 48"/>
    <property type="match status" value="1"/>
</dbReference>